<dbReference type="InterPro" id="IPR027417">
    <property type="entry name" value="P-loop_NTPase"/>
</dbReference>
<sequence length="314" mass="34377">MQWAIRTSGLTKQYRGVPVVDKVDLTVTPQQVFGFLGPNGAGKSTTLKMLLGLARPTSGTVEVLGEQFTTSSARKILPRVGSLIESPSFYGHLSGRENLDIVRRIKEVPKAEVRQALETVRLTHAADKLAREYSLGMKQRLGIAMALLGRPELLILDEPTNGLDPAGIREIRELIKSLPLARELTVVVSSHLLSEIEQMADTIGIIDHGHLLYQGPLSGLEDAGRLVLTTDDAQRTAALLRSQGWQVEELHGAEITLPVYADNHVAHLVSTIVKSGVGVHRVEVRRRSLEETFLRITEQARTQRAQIGTTGKTA</sequence>
<dbReference type="EMBL" id="RDEX01000001">
    <property type="protein sequence ID" value="RLY93858.1"/>
    <property type="molecule type" value="Genomic_DNA"/>
</dbReference>
<evidence type="ECO:0000256" key="4">
    <source>
        <dbReference type="ARBA" id="ARBA00022840"/>
    </source>
</evidence>
<name>A0A3L9L691_9MICC</name>
<dbReference type="PANTHER" id="PTHR43335">
    <property type="entry name" value="ABC TRANSPORTER, ATP-BINDING PROTEIN"/>
    <property type="match status" value="1"/>
</dbReference>
<feature type="domain" description="ABC transporter" evidence="5">
    <location>
        <begin position="5"/>
        <end position="233"/>
    </location>
</feature>
<dbReference type="AlphaFoldDB" id="A0A3L9L691"/>
<keyword evidence="4 6" id="KW-0067">ATP-binding</keyword>
<dbReference type="GO" id="GO:0005524">
    <property type="term" value="F:ATP binding"/>
    <property type="evidence" value="ECO:0007669"/>
    <property type="project" value="UniProtKB-KW"/>
</dbReference>
<keyword evidence="7" id="KW-1185">Reference proteome</keyword>
<organism evidence="6 7">
    <name type="scientific">Kocuria tytonicola</name>
    <dbReference type="NCBI Taxonomy" id="2055946"/>
    <lineage>
        <taxon>Bacteria</taxon>
        <taxon>Bacillati</taxon>
        <taxon>Actinomycetota</taxon>
        <taxon>Actinomycetes</taxon>
        <taxon>Micrococcales</taxon>
        <taxon>Micrococcaceae</taxon>
        <taxon>Kocuria</taxon>
    </lineage>
</organism>
<keyword evidence="2" id="KW-0813">Transport</keyword>
<keyword evidence="3" id="KW-0547">Nucleotide-binding</keyword>
<proteinExistence type="inferred from homology"/>
<evidence type="ECO:0000259" key="5">
    <source>
        <dbReference type="PROSITE" id="PS50893"/>
    </source>
</evidence>
<dbReference type="SUPFAM" id="SSF52540">
    <property type="entry name" value="P-loop containing nucleoside triphosphate hydrolases"/>
    <property type="match status" value="1"/>
</dbReference>
<evidence type="ECO:0000313" key="7">
    <source>
        <dbReference type="Proteomes" id="UP000277871"/>
    </source>
</evidence>
<dbReference type="Proteomes" id="UP000277871">
    <property type="component" value="Unassembled WGS sequence"/>
</dbReference>
<evidence type="ECO:0000256" key="3">
    <source>
        <dbReference type="ARBA" id="ARBA00022741"/>
    </source>
</evidence>
<evidence type="ECO:0000313" key="6">
    <source>
        <dbReference type="EMBL" id="RLY93858.1"/>
    </source>
</evidence>
<dbReference type="GO" id="GO:0016887">
    <property type="term" value="F:ATP hydrolysis activity"/>
    <property type="evidence" value="ECO:0007669"/>
    <property type="project" value="InterPro"/>
</dbReference>
<reference evidence="6 7" key="1">
    <citation type="submission" date="2018-10" db="EMBL/GenBank/DDBJ databases">
        <title>Kocuria tytonicola, new bacteria from the preen glands of American barn owls (Tyto furcata).</title>
        <authorList>
            <person name="Braun M.S."/>
            <person name="Wang E."/>
            <person name="Zimmermann S."/>
            <person name="Boutin S."/>
            <person name="Wagner H."/>
            <person name="Wink M."/>
        </authorList>
    </citation>
    <scope>NUCLEOTIDE SEQUENCE [LARGE SCALE GENOMIC DNA]</scope>
    <source>
        <strain evidence="6 7">473</strain>
    </source>
</reference>
<dbReference type="Gene3D" id="3.40.50.300">
    <property type="entry name" value="P-loop containing nucleotide triphosphate hydrolases"/>
    <property type="match status" value="1"/>
</dbReference>
<gene>
    <name evidence="6" type="ORF">EAE32_01000</name>
</gene>
<comment type="caution">
    <text evidence="6">The sequence shown here is derived from an EMBL/GenBank/DDBJ whole genome shotgun (WGS) entry which is preliminary data.</text>
</comment>
<comment type="similarity">
    <text evidence="1">Belongs to the ABC transporter superfamily.</text>
</comment>
<dbReference type="PANTHER" id="PTHR43335:SF4">
    <property type="entry name" value="ABC TRANSPORTER, ATP-BINDING PROTEIN"/>
    <property type="match status" value="1"/>
</dbReference>
<accession>A0A3L9L691</accession>
<dbReference type="InterPro" id="IPR003593">
    <property type="entry name" value="AAA+_ATPase"/>
</dbReference>
<dbReference type="PROSITE" id="PS00211">
    <property type="entry name" value="ABC_TRANSPORTER_1"/>
    <property type="match status" value="1"/>
</dbReference>
<dbReference type="Pfam" id="PF00005">
    <property type="entry name" value="ABC_tran"/>
    <property type="match status" value="1"/>
</dbReference>
<dbReference type="CDD" id="cd03268">
    <property type="entry name" value="ABC_BcrA_bacitracin_resist"/>
    <property type="match status" value="1"/>
</dbReference>
<dbReference type="InterPro" id="IPR003439">
    <property type="entry name" value="ABC_transporter-like_ATP-bd"/>
</dbReference>
<dbReference type="PROSITE" id="PS50893">
    <property type="entry name" value="ABC_TRANSPORTER_2"/>
    <property type="match status" value="1"/>
</dbReference>
<dbReference type="SMART" id="SM00382">
    <property type="entry name" value="AAA"/>
    <property type="match status" value="1"/>
</dbReference>
<evidence type="ECO:0000256" key="2">
    <source>
        <dbReference type="ARBA" id="ARBA00022448"/>
    </source>
</evidence>
<evidence type="ECO:0000256" key="1">
    <source>
        <dbReference type="ARBA" id="ARBA00005417"/>
    </source>
</evidence>
<protein>
    <submittedName>
        <fullName evidence="6">ABC transporter ATP-binding protein</fullName>
    </submittedName>
</protein>
<dbReference type="InterPro" id="IPR017871">
    <property type="entry name" value="ABC_transporter-like_CS"/>
</dbReference>